<gene>
    <name evidence="3" type="ORF">DI536_14725</name>
</gene>
<protein>
    <submittedName>
        <fullName evidence="3">Transglutaminase</fullName>
    </submittedName>
</protein>
<keyword evidence="1" id="KW-0732">Signal</keyword>
<dbReference type="SMART" id="SM00460">
    <property type="entry name" value="TGc"/>
    <property type="match status" value="1"/>
</dbReference>
<feature type="chain" id="PRO_5015889119" evidence="1">
    <location>
        <begin position="42"/>
        <end position="500"/>
    </location>
</feature>
<dbReference type="PANTHER" id="PTHR33490">
    <property type="entry name" value="BLR5614 PROTEIN-RELATED"/>
    <property type="match status" value="1"/>
</dbReference>
<feature type="signal peptide" evidence="1">
    <location>
        <begin position="1"/>
        <end position="41"/>
    </location>
</feature>
<dbReference type="PANTHER" id="PTHR33490:SF3">
    <property type="entry name" value="CONSERVED INTEGRAL MEMBRANE PROTEIN"/>
    <property type="match status" value="1"/>
</dbReference>
<organism evidence="3 4">
    <name type="scientific">Archangium gephyra</name>
    <dbReference type="NCBI Taxonomy" id="48"/>
    <lineage>
        <taxon>Bacteria</taxon>
        <taxon>Pseudomonadati</taxon>
        <taxon>Myxococcota</taxon>
        <taxon>Myxococcia</taxon>
        <taxon>Myxococcales</taxon>
        <taxon>Cystobacterineae</taxon>
        <taxon>Archangiaceae</taxon>
        <taxon>Archangium</taxon>
    </lineage>
</organism>
<feature type="domain" description="Transglutaminase-like" evidence="2">
    <location>
        <begin position="403"/>
        <end position="467"/>
    </location>
</feature>
<comment type="caution">
    <text evidence="3">The sequence shown here is derived from an EMBL/GenBank/DDBJ whole genome shotgun (WGS) entry which is preliminary data.</text>
</comment>
<reference evidence="3 4" key="1">
    <citation type="submission" date="2017-08" db="EMBL/GenBank/DDBJ databases">
        <title>Infants hospitalized years apart are colonized by the same room-sourced microbial strains.</title>
        <authorList>
            <person name="Brooks B."/>
            <person name="Olm M.R."/>
            <person name="Firek B.A."/>
            <person name="Baker R."/>
            <person name="Thomas B.C."/>
            <person name="Morowitz M.J."/>
            <person name="Banfield J.F."/>
        </authorList>
    </citation>
    <scope>NUCLEOTIDE SEQUENCE [LARGE SCALE GENOMIC DNA]</scope>
    <source>
        <strain evidence="3">S2_003_000_R2_14</strain>
    </source>
</reference>
<name>A0A2W5UUL9_9BACT</name>
<evidence type="ECO:0000313" key="4">
    <source>
        <dbReference type="Proteomes" id="UP000249061"/>
    </source>
</evidence>
<dbReference type="InterPro" id="IPR038765">
    <property type="entry name" value="Papain-like_cys_pep_sf"/>
</dbReference>
<dbReference type="Proteomes" id="UP000249061">
    <property type="component" value="Unassembled WGS sequence"/>
</dbReference>
<evidence type="ECO:0000256" key="1">
    <source>
        <dbReference type="SAM" id="SignalP"/>
    </source>
</evidence>
<dbReference type="Gene3D" id="3.10.620.30">
    <property type="match status" value="1"/>
</dbReference>
<proteinExistence type="predicted"/>
<dbReference type="SUPFAM" id="SSF54001">
    <property type="entry name" value="Cysteine proteinases"/>
    <property type="match status" value="1"/>
</dbReference>
<dbReference type="InterPro" id="IPR002931">
    <property type="entry name" value="Transglutaminase-like"/>
</dbReference>
<dbReference type="Pfam" id="PF01841">
    <property type="entry name" value="Transglut_core"/>
    <property type="match status" value="1"/>
</dbReference>
<accession>A0A2W5UUL9</accession>
<evidence type="ECO:0000313" key="3">
    <source>
        <dbReference type="EMBL" id="PZR12888.1"/>
    </source>
</evidence>
<dbReference type="AlphaFoldDB" id="A0A2W5UUL9"/>
<sequence length="500" mass="54547">MHRVGRAASVTSLTSAERNSVRTSLRTFSLLSVLLASVALAAEPALSDAATVKRPAEGEFMGLYLKGQKIGYMFSQVTLSPDKKTLTAVTELHFMAKVGKEVSDRKMKETRVYESKPGGKLLSFLMEQSGDGGEQRLEGTVLPTGVRVMRKKPGLPNDVKMLPVSKEVVEDADQARVALKRNAKVSGTITDSTDLMQYGVSTTVGETEKRTVSGVTAMLRKAITISEKEKVPTEAFVDDNGRMVEVRFGPTMTAFLEPEDVAKRVDLVEVFSLTRVTLPKPAPPEAQKVPGKFTMVLAGVPEKFWNNTYRQAWKPLGNGKVEVTVSAAAPKILKPRPLIDPNGGVNLKSTIAVESDNPEIVKLAKQIAGDEKDAWTAARKVNAWVFNNLKKDYGASSDSATDVLALKKGDCTEHSLLSVALLRALRIPARRVDGVVYLMNDDNVPALYWHEWVEAYVGEWTQLDPTFGQDIAHPARLAVGEESNAEITPLIGAMQVTEVR</sequence>
<evidence type="ECO:0000259" key="2">
    <source>
        <dbReference type="SMART" id="SM00460"/>
    </source>
</evidence>
<dbReference type="EMBL" id="QFQP01000011">
    <property type="protein sequence ID" value="PZR12888.1"/>
    <property type="molecule type" value="Genomic_DNA"/>
</dbReference>